<protein>
    <submittedName>
        <fullName evidence="1">Uncharacterized protein</fullName>
    </submittedName>
</protein>
<sequence length="29" mass="3497">MQMWVYAVLHHFKDEMPELRRTSLVPPGK</sequence>
<proteinExistence type="predicted"/>
<dbReference type="EMBL" id="BK015606">
    <property type="protein sequence ID" value="DAE15508.1"/>
    <property type="molecule type" value="Genomic_DNA"/>
</dbReference>
<reference evidence="1" key="1">
    <citation type="journal article" date="2021" name="Proc. Natl. Acad. Sci. U.S.A.">
        <title>A Catalog of Tens of Thousands of Viruses from Human Metagenomes Reveals Hidden Associations with Chronic Diseases.</title>
        <authorList>
            <person name="Tisza M.J."/>
            <person name="Buck C.B."/>
        </authorList>
    </citation>
    <scope>NUCLEOTIDE SEQUENCE</scope>
    <source>
        <strain evidence="1">CtZ5d16</strain>
    </source>
</reference>
<evidence type="ECO:0000313" key="1">
    <source>
        <dbReference type="EMBL" id="DAE15508.1"/>
    </source>
</evidence>
<accession>A0A8S5QAH4</accession>
<organism evidence="1">
    <name type="scientific">Podoviridae sp. ctZ5d16</name>
    <dbReference type="NCBI Taxonomy" id="2825257"/>
    <lineage>
        <taxon>Viruses</taxon>
        <taxon>Duplodnaviria</taxon>
        <taxon>Heunggongvirae</taxon>
        <taxon>Uroviricota</taxon>
        <taxon>Caudoviricetes</taxon>
    </lineage>
</organism>
<name>A0A8S5QAH4_9CAUD</name>